<reference evidence="2 3" key="1">
    <citation type="submission" date="2020-08" db="EMBL/GenBank/DDBJ databases">
        <title>Draft genome sequencing of an Anaerocolumna strain isolated from anoxic soil subjected to BSD treatment.</title>
        <authorList>
            <person name="Uek A."/>
            <person name="Tonouchi A."/>
        </authorList>
    </citation>
    <scope>NUCLEOTIDE SEQUENCE [LARGE SCALE GENOMIC DNA]</scope>
    <source>
        <strain evidence="2 3">CTTW</strain>
    </source>
</reference>
<dbReference type="EMBL" id="AP023368">
    <property type="protein sequence ID" value="BCK01553.1"/>
    <property type="molecule type" value="Genomic_DNA"/>
</dbReference>
<dbReference type="KEGG" id="acht:bsdcttw_45930"/>
<sequence length="199" mass="23094">MEEKITKMKKTASKYRKFISFLSFLMLSLIILTAIDIYDLSKKSADAFEVRSNETGAYTLYIDGDQWSNIDYNEYMSNVDKNSNTNFKLCILIDKVKSLVTYIFMAFIIHLVFLMLDNIFEPFSVKNIKRLRFIALLTFLMPLITAAVTDLIKLYVFQNPTLHFSNINFMVCLLGVIIGVISEIFKFGYDLQDEINQYA</sequence>
<keyword evidence="1" id="KW-0812">Transmembrane</keyword>
<organism evidence="2 3">
    <name type="scientific">Anaerocolumna chitinilytica</name>
    <dbReference type="NCBI Taxonomy" id="1727145"/>
    <lineage>
        <taxon>Bacteria</taxon>
        <taxon>Bacillati</taxon>
        <taxon>Bacillota</taxon>
        <taxon>Clostridia</taxon>
        <taxon>Lachnospirales</taxon>
        <taxon>Lachnospiraceae</taxon>
        <taxon>Anaerocolumna</taxon>
    </lineage>
</organism>
<name>A0A7M3SAD5_9FIRM</name>
<dbReference type="Proteomes" id="UP000515703">
    <property type="component" value="Chromosome"/>
</dbReference>
<protein>
    <recommendedName>
        <fullName evidence="4">DUF2975 domain-containing protein</fullName>
    </recommendedName>
</protein>
<evidence type="ECO:0000313" key="2">
    <source>
        <dbReference type="EMBL" id="BCK01553.1"/>
    </source>
</evidence>
<evidence type="ECO:0000313" key="3">
    <source>
        <dbReference type="Proteomes" id="UP000515703"/>
    </source>
</evidence>
<feature type="transmembrane region" description="Helical" evidence="1">
    <location>
        <begin position="167"/>
        <end position="185"/>
    </location>
</feature>
<feature type="transmembrane region" description="Helical" evidence="1">
    <location>
        <begin position="99"/>
        <end position="119"/>
    </location>
</feature>
<evidence type="ECO:0008006" key="4">
    <source>
        <dbReference type="Google" id="ProtNLM"/>
    </source>
</evidence>
<accession>A0A7M3SAD5</accession>
<dbReference type="Pfam" id="PF11188">
    <property type="entry name" value="DUF2975"/>
    <property type="match status" value="1"/>
</dbReference>
<dbReference type="AlphaFoldDB" id="A0A7M3SAD5"/>
<reference evidence="2 3" key="2">
    <citation type="submission" date="2020-08" db="EMBL/GenBank/DDBJ databases">
        <authorList>
            <person name="Ueki A."/>
            <person name="Tonouchi A."/>
        </authorList>
    </citation>
    <scope>NUCLEOTIDE SEQUENCE [LARGE SCALE GENOMIC DNA]</scope>
    <source>
        <strain evidence="2 3">CTTW</strain>
    </source>
</reference>
<dbReference type="RefSeq" id="WP_185257102.1">
    <property type="nucleotide sequence ID" value="NZ_AP023368.1"/>
</dbReference>
<gene>
    <name evidence="2" type="ORF">bsdcttw_45930</name>
</gene>
<feature type="transmembrane region" description="Helical" evidence="1">
    <location>
        <begin position="21"/>
        <end position="38"/>
    </location>
</feature>
<keyword evidence="1" id="KW-0472">Membrane</keyword>
<evidence type="ECO:0000256" key="1">
    <source>
        <dbReference type="SAM" id="Phobius"/>
    </source>
</evidence>
<keyword evidence="3" id="KW-1185">Reference proteome</keyword>
<feature type="transmembrane region" description="Helical" evidence="1">
    <location>
        <begin position="131"/>
        <end position="155"/>
    </location>
</feature>
<dbReference type="InterPro" id="IPR021354">
    <property type="entry name" value="DUF2975"/>
</dbReference>
<keyword evidence="1" id="KW-1133">Transmembrane helix</keyword>
<proteinExistence type="predicted"/>